<dbReference type="EMBL" id="BMAU01021206">
    <property type="protein sequence ID" value="GFX99105.1"/>
    <property type="molecule type" value="Genomic_DNA"/>
</dbReference>
<accession>A0A8X6RZ31</accession>
<dbReference type="Proteomes" id="UP000887159">
    <property type="component" value="Unassembled WGS sequence"/>
</dbReference>
<proteinExistence type="predicted"/>
<name>A0A8X6RZ31_TRICX</name>
<evidence type="ECO:0000313" key="2">
    <source>
        <dbReference type="Proteomes" id="UP000887159"/>
    </source>
</evidence>
<sequence>MPGERLLPECFVPTVKFSRGGIMLGMFLVDNKATCPVERSTMDQFDDNGNEPTGLACPDLNPIKNFRGTLNRRILKGTLTIQNQ</sequence>
<protein>
    <submittedName>
        <fullName evidence="1">Uncharacterized protein</fullName>
    </submittedName>
</protein>
<keyword evidence="2" id="KW-1185">Reference proteome</keyword>
<evidence type="ECO:0000313" key="1">
    <source>
        <dbReference type="EMBL" id="GFX99105.1"/>
    </source>
</evidence>
<comment type="caution">
    <text evidence="1">The sequence shown here is derived from an EMBL/GenBank/DDBJ whole genome shotgun (WGS) entry which is preliminary data.</text>
</comment>
<organism evidence="1 2">
    <name type="scientific">Trichonephila clavipes</name>
    <name type="common">Golden silk orbweaver</name>
    <name type="synonym">Nephila clavipes</name>
    <dbReference type="NCBI Taxonomy" id="2585209"/>
    <lineage>
        <taxon>Eukaryota</taxon>
        <taxon>Metazoa</taxon>
        <taxon>Ecdysozoa</taxon>
        <taxon>Arthropoda</taxon>
        <taxon>Chelicerata</taxon>
        <taxon>Arachnida</taxon>
        <taxon>Araneae</taxon>
        <taxon>Araneomorphae</taxon>
        <taxon>Entelegynae</taxon>
        <taxon>Araneoidea</taxon>
        <taxon>Nephilidae</taxon>
        <taxon>Trichonephila</taxon>
    </lineage>
</organism>
<dbReference type="AlphaFoldDB" id="A0A8X6RZ31"/>
<gene>
    <name evidence="1" type="ORF">TNCV_2492861</name>
</gene>
<reference evidence="1" key="1">
    <citation type="submission" date="2020-08" db="EMBL/GenBank/DDBJ databases">
        <title>Multicomponent nature underlies the extraordinary mechanical properties of spider dragline silk.</title>
        <authorList>
            <person name="Kono N."/>
            <person name="Nakamura H."/>
            <person name="Mori M."/>
            <person name="Yoshida Y."/>
            <person name="Ohtoshi R."/>
            <person name="Malay A.D."/>
            <person name="Moran D.A.P."/>
            <person name="Tomita M."/>
            <person name="Numata K."/>
            <person name="Arakawa K."/>
        </authorList>
    </citation>
    <scope>NUCLEOTIDE SEQUENCE</scope>
</reference>